<dbReference type="RefSeq" id="WP_099033267.1">
    <property type="nucleotide sequence ID" value="NZ_BMGJ01000002.1"/>
</dbReference>
<dbReference type="InterPro" id="IPR016103">
    <property type="entry name" value="ProQ/FinO"/>
</dbReference>
<feature type="region of interest" description="Disordered" evidence="5">
    <location>
        <begin position="96"/>
        <end position="175"/>
    </location>
</feature>
<dbReference type="Pfam" id="PF17516">
    <property type="entry name" value="ProQ_C"/>
    <property type="match status" value="1"/>
</dbReference>
<comment type="similarity">
    <text evidence="4">Belongs to the ProQ family.</text>
</comment>
<evidence type="ECO:0000313" key="7">
    <source>
        <dbReference type="EMBL" id="GGD52328.1"/>
    </source>
</evidence>
<dbReference type="NCBIfam" id="NF003434">
    <property type="entry name" value="PRK04950.1"/>
    <property type="match status" value="1"/>
</dbReference>
<dbReference type="SUPFAM" id="SSF48657">
    <property type="entry name" value="FinO-like"/>
    <property type="match status" value="1"/>
</dbReference>
<dbReference type="HAMAP" id="MF_00749">
    <property type="entry name" value="ProQ"/>
    <property type="match status" value="1"/>
</dbReference>
<feature type="domain" description="ProQ/FinO" evidence="6">
    <location>
        <begin position="6"/>
        <end position="120"/>
    </location>
</feature>
<sequence>MDNPQQKFLNSKEVIAFLAETFPACFSTQGDAKPLKIGIFQDLAERLADDERISKTMLRTSLRHYTNSWRYLHAVIEGAHRVDLDGKEDAAIDKEHAEHAKQQLAESKEKAAQRRKENKEKAAKATNGQKRPQKARNADGSSTTKAVNQGTKGTKSGSAKPIKRPPPAKLGDNDLKAGTHVTVKLGKVPVEGTISEIAKEGVHVQLSTGMVVKVPVDTLRLAPPKR</sequence>
<organism evidence="7 8">
    <name type="scientific">Lacimicrobium alkaliphilum</name>
    <dbReference type="NCBI Taxonomy" id="1526571"/>
    <lineage>
        <taxon>Bacteria</taxon>
        <taxon>Pseudomonadati</taxon>
        <taxon>Pseudomonadota</taxon>
        <taxon>Gammaproteobacteria</taxon>
        <taxon>Alteromonadales</taxon>
        <taxon>Alteromonadaceae</taxon>
        <taxon>Lacimicrobium</taxon>
    </lineage>
</organism>
<evidence type="ECO:0000256" key="5">
    <source>
        <dbReference type="SAM" id="MobiDB-lite"/>
    </source>
</evidence>
<comment type="subcellular location">
    <subcellularLocation>
        <location evidence="4">Cytoplasm</location>
    </subcellularLocation>
</comment>
<comment type="function">
    <text evidence="4">RNA chaperone with significant RNA binding, RNA strand exchange and RNA duplexing activities.</text>
</comment>
<dbReference type="PANTHER" id="PTHR38106">
    <property type="entry name" value="RNA CHAPERONE PROQ"/>
    <property type="match status" value="1"/>
</dbReference>
<dbReference type="InterPro" id="IPR035236">
    <property type="entry name" value="ProQ_C"/>
</dbReference>
<feature type="compositionally biased region" description="Polar residues" evidence="5">
    <location>
        <begin position="139"/>
        <end position="157"/>
    </location>
</feature>
<dbReference type="SMART" id="SM00945">
    <property type="entry name" value="ProQ"/>
    <property type="match status" value="1"/>
</dbReference>
<proteinExistence type="inferred from homology"/>
<name>A0ABQ1QZ16_9ALTE</name>
<feature type="compositionally biased region" description="Basic and acidic residues" evidence="5">
    <location>
        <begin position="96"/>
        <end position="123"/>
    </location>
</feature>
<comment type="caution">
    <text evidence="7">The sequence shown here is derived from an EMBL/GenBank/DDBJ whole genome shotgun (WGS) entry which is preliminary data.</text>
</comment>
<evidence type="ECO:0000259" key="6">
    <source>
        <dbReference type="SMART" id="SM00945"/>
    </source>
</evidence>
<protein>
    <recommendedName>
        <fullName evidence="4">RNA chaperone ProQ</fullName>
    </recommendedName>
</protein>
<evidence type="ECO:0000313" key="8">
    <source>
        <dbReference type="Proteomes" id="UP000614272"/>
    </source>
</evidence>
<keyword evidence="1 4" id="KW-0963">Cytoplasm</keyword>
<dbReference type="Proteomes" id="UP000614272">
    <property type="component" value="Unassembled WGS sequence"/>
</dbReference>
<accession>A0ABQ1QZ16</accession>
<dbReference type="EMBL" id="BMGJ01000002">
    <property type="protein sequence ID" value="GGD52328.1"/>
    <property type="molecule type" value="Genomic_DNA"/>
</dbReference>
<evidence type="ECO:0000256" key="3">
    <source>
        <dbReference type="ARBA" id="ARBA00023186"/>
    </source>
</evidence>
<evidence type="ECO:0000256" key="4">
    <source>
        <dbReference type="HAMAP-Rule" id="MF_00749"/>
    </source>
</evidence>
<evidence type="ECO:0000256" key="1">
    <source>
        <dbReference type="ARBA" id="ARBA00022490"/>
    </source>
</evidence>
<reference evidence="8" key="1">
    <citation type="journal article" date="2019" name="Int. J. Syst. Evol. Microbiol.">
        <title>The Global Catalogue of Microorganisms (GCM) 10K type strain sequencing project: providing services to taxonomists for standard genome sequencing and annotation.</title>
        <authorList>
            <consortium name="The Broad Institute Genomics Platform"/>
            <consortium name="The Broad Institute Genome Sequencing Center for Infectious Disease"/>
            <person name="Wu L."/>
            <person name="Ma J."/>
        </authorList>
    </citation>
    <scope>NUCLEOTIDE SEQUENCE [LARGE SCALE GENOMIC DNA]</scope>
    <source>
        <strain evidence="8">CGMCC 1.12923</strain>
    </source>
</reference>
<dbReference type="InterPro" id="IPR036442">
    <property type="entry name" value="ProQ/FinO_sf"/>
</dbReference>
<gene>
    <name evidence="4 7" type="primary">proQ</name>
    <name evidence="7" type="ORF">GCM10011357_05260</name>
</gene>
<dbReference type="PANTHER" id="PTHR38106:SF1">
    <property type="entry name" value="RNA CHAPERONE PROQ"/>
    <property type="match status" value="1"/>
</dbReference>
<dbReference type="Pfam" id="PF04352">
    <property type="entry name" value="ProQ"/>
    <property type="match status" value="1"/>
</dbReference>
<keyword evidence="2 4" id="KW-0694">RNA-binding</keyword>
<keyword evidence="3 4" id="KW-0143">Chaperone</keyword>
<dbReference type="Gene3D" id="1.10.1710.10">
    <property type="entry name" value="ProQ/FinO domain"/>
    <property type="match status" value="1"/>
</dbReference>
<evidence type="ECO:0000256" key="2">
    <source>
        <dbReference type="ARBA" id="ARBA00022884"/>
    </source>
</evidence>
<dbReference type="InterPro" id="IPR023529">
    <property type="entry name" value="ProQ"/>
</dbReference>
<keyword evidence="8" id="KW-1185">Reference proteome</keyword>